<keyword evidence="2" id="KW-1185">Reference proteome</keyword>
<comment type="caution">
    <text evidence="1">The sequence shown here is derived from an EMBL/GenBank/DDBJ whole genome shotgun (WGS) entry which is preliminary data.</text>
</comment>
<name>A0ACB8R243_9AGAM</name>
<dbReference type="EMBL" id="MU276582">
    <property type="protein sequence ID" value="KAI0038140.1"/>
    <property type="molecule type" value="Genomic_DNA"/>
</dbReference>
<reference evidence="1" key="1">
    <citation type="submission" date="2021-02" db="EMBL/GenBank/DDBJ databases">
        <authorList>
            <consortium name="DOE Joint Genome Institute"/>
            <person name="Ahrendt S."/>
            <person name="Looney B.P."/>
            <person name="Miyauchi S."/>
            <person name="Morin E."/>
            <person name="Drula E."/>
            <person name="Courty P.E."/>
            <person name="Chicoki N."/>
            <person name="Fauchery L."/>
            <person name="Kohler A."/>
            <person name="Kuo A."/>
            <person name="Labutti K."/>
            <person name="Pangilinan J."/>
            <person name="Lipzen A."/>
            <person name="Riley R."/>
            <person name="Andreopoulos W."/>
            <person name="He G."/>
            <person name="Johnson J."/>
            <person name="Barry K.W."/>
            <person name="Grigoriev I.V."/>
            <person name="Nagy L."/>
            <person name="Hibbett D."/>
            <person name="Henrissat B."/>
            <person name="Matheny P.B."/>
            <person name="Labbe J."/>
            <person name="Martin F."/>
        </authorList>
    </citation>
    <scope>NUCLEOTIDE SEQUENCE</scope>
    <source>
        <strain evidence="1">FP105234-sp</strain>
    </source>
</reference>
<reference evidence="1" key="2">
    <citation type="journal article" date="2022" name="New Phytol.">
        <title>Evolutionary transition to the ectomycorrhizal habit in the genomes of a hyperdiverse lineage of mushroom-forming fungi.</title>
        <authorList>
            <person name="Looney B."/>
            <person name="Miyauchi S."/>
            <person name="Morin E."/>
            <person name="Drula E."/>
            <person name="Courty P.E."/>
            <person name="Kohler A."/>
            <person name="Kuo A."/>
            <person name="LaButti K."/>
            <person name="Pangilinan J."/>
            <person name="Lipzen A."/>
            <person name="Riley R."/>
            <person name="Andreopoulos W."/>
            <person name="He G."/>
            <person name="Johnson J."/>
            <person name="Nolan M."/>
            <person name="Tritt A."/>
            <person name="Barry K.W."/>
            <person name="Grigoriev I.V."/>
            <person name="Nagy L.G."/>
            <person name="Hibbett D."/>
            <person name="Henrissat B."/>
            <person name="Matheny P.B."/>
            <person name="Labbe J."/>
            <person name="Martin F.M."/>
        </authorList>
    </citation>
    <scope>NUCLEOTIDE SEQUENCE</scope>
    <source>
        <strain evidence="1">FP105234-sp</strain>
    </source>
</reference>
<sequence>DWLPFRDTFLDELIRNEGLAENEKLPSCPLCPADISTLGEFRCIDCTGGRFLCAGCIVSAHEQLPLHRVQKWTGKFFEPSPLHSLGLRIQLGHDGERCPVPSQRISPLVVIDVTGVHEVSIAYCDCAHTPAGQHVVQLLRASWWPATVHRPSTVTTFATLKLFHALSLQGKVNAYDFYSGLMRITDGLGTRRTKYRYKEFIRSMRCFRNIRAAKRAG</sequence>
<dbReference type="Proteomes" id="UP000814033">
    <property type="component" value="Unassembled WGS sequence"/>
</dbReference>
<proteinExistence type="predicted"/>
<organism evidence="1 2">
    <name type="scientific">Auriscalpium vulgare</name>
    <dbReference type="NCBI Taxonomy" id="40419"/>
    <lineage>
        <taxon>Eukaryota</taxon>
        <taxon>Fungi</taxon>
        <taxon>Dikarya</taxon>
        <taxon>Basidiomycota</taxon>
        <taxon>Agaricomycotina</taxon>
        <taxon>Agaricomycetes</taxon>
        <taxon>Russulales</taxon>
        <taxon>Auriscalpiaceae</taxon>
        <taxon>Auriscalpium</taxon>
    </lineage>
</organism>
<protein>
    <submittedName>
        <fullName evidence="1">Uncharacterized protein</fullName>
    </submittedName>
</protein>
<feature type="non-terminal residue" evidence="1">
    <location>
        <position position="217"/>
    </location>
</feature>
<feature type="non-terminal residue" evidence="1">
    <location>
        <position position="1"/>
    </location>
</feature>
<evidence type="ECO:0000313" key="1">
    <source>
        <dbReference type="EMBL" id="KAI0038140.1"/>
    </source>
</evidence>
<evidence type="ECO:0000313" key="2">
    <source>
        <dbReference type="Proteomes" id="UP000814033"/>
    </source>
</evidence>
<accession>A0ACB8R243</accession>
<gene>
    <name evidence="1" type="ORF">FA95DRAFT_1462130</name>
</gene>